<reference evidence="1 2" key="1">
    <citation type="submission" date="2021-01" db="EMBL/GenBank/DDBJ databases">
        <title>Whole genome shotgun sequence of Actinoplanes durhamensis NBRC 14914.</title>
        <authorList>
            <person name="Komaki H."/>
            <person name="Tamura T."/>
        </authorList>
    </citation>
    <scope>NUCLEOTIDE SEQUENCE [LARGE SCALE GENOMIC DNA]</scope>
    <source>
        <strain evidence="1 2">NBRC 14914</strain>
    </source>
</reference>
<sequence length="153" mass="16809">MAQRFPRRVGRRLRRSGWFPGRQVDIAPWRGAVAGVEMHPAAVAFLAEFGGLTVGVRGLGWGRTAMQEPFELDPTLCVGEDDRFVEWGEFLGRPLFPLGELDHGRFLLGMAEDGAIYLVSDWLGLIEDGPADAALTALCQGTMARELRAGRRA</sequence>
<keyword evidence="2" id="KW-1185">Reference proteome</keyword>
<proteinExistence type="predicted"/>
<dbReference type="Proteomes" id="UP000637628">
    <property type="component" value="Unassembled WGS sequence"/>
</dbReference>
<comment type="caution">
    <text evidence="1">The sequence shown here is derived from an EMBL/GenBank/DDBJ whole genome shotgun (WGS) entry which is preliminary data.</text>
</comment>
<dbReference type="RefSeq" id="WP_203724672.1">
    <property type="nucleotide sequence ID" value="NZ_BAAATX010000004.1"/>
</dbReference>
<evidence type="ECO:0000313" key="2">
    <source>
        <dbReference type="Proteomes" id="UP000637628"/>
    </source>
</evidence>
<dbReference type="Pfam" id="PF14433">
    <property type="entry name" value="SUKH-3"/>
    <property type="match status" value="1"/>
</dbReference>
<evidence type="ECO:0008006" key="3">
    <source>
        <dbReference type="Google" id="ProtNLM"/>
    </source>
</evidence>
<accession>A0ABQ3YNZ0</accession>
<dbReference type="EMBL" id="BOML01000006">
    <property type="protein sequence ID" value="GID99255.1"/>
    <property type="molecule type" value="Genomic_DNA"/>
</dbReference>
<organism evidence="1 2">
    <name type="scientific">Paractinoplanes durhamensis</name>
    <dbReference type="NCBI Taxonomy" id="113563"/>
    <lineage>
        <taxon>Bacteria</taxon>
        <taxon>Bacillati</taxon>
        <taxon>Actinomycetota</taxon>
        <taxon>Actinomycetes</taxon>
        <taxon>Micromonosporales</taxon>
        <taxon>Micromonosporaceae</taxon>
        <taxon>Paractinoplanes</taxon>
    </lineage>
</organism>
<evidence type="ECO:0000313" key="1">
    <source>
        <dbReference type="EMBL" id="GID99255.1"/>
    </source>
</evidence>
<dbReference type="InterPro" id="IPR025850">
    <property type="entry name" value="SUKH-3"/>
</dbReference>
<gene>
    <name evidence="1" type="ORF">Adu01nite_06060</name>
</gene>
<name>A0ABQ3YNZ0_9ACTN</name>
<protein>
    <recommendedName>
        <fullName evidence="3">SUKH-3 immunity protein of toxin-antitoxin system</fullName>
    </recommendedName>
</protein>